<keyword evidence="5" id="KW-0496">Mitochondrion</keyword>
<evidence type="ECO:0000256" key="5">
    <source>
        <dbReference type="ARBA" id="ARBA00023128"/>
    </source>
</evidence>
<evidence type="ECO:0000256" key="7">
    <source>
        <dbReference type="SAM" id="MobiDB-lite"/>
    </source>
</evidence>
<sequence>MSLELHIWGAAFGLPSIDPECLAAVAYLSAAAPRDAWTVVATSPSAVPHALPALRDAQTGRWVAAGFESLVALVRSQATSSSSFSSTSFSFTDLDAGLTPVQAADATAYAAFLRAEAAPLLALSLYVSSANWVATTRPAYSRILPFPLTWIEPPSIRASHAAGAVHLGFSSLDTDNDSTDDDEQHASSLAAALHAFPDRIRNTISQQNQHQRQHETKTAKGQKSAAKSLSMAASASRVSQSLTPEAKAQIRLDEAARACLSVLAQQKGSRRTFLRDATEAPEAAEAGGGAPIATSQLTSLDCLAFGYLALMTTPDVPRPFLRDALRRHHHDLAVFVADMRQTCFSKRKTTQTAMALSKARVRYTNPLWLRTLHGIVHSVPGLSGEWVVWLWRRIRVDEPDGTAGSSLGGNENHESVALWRRDAKAARWQRLVTISATLAGAALFVGLILGYRKLPAFGARVVVYRRAATSSFAGLGAAGALLSSL</sequence>
<feature type="domain" description="Mitochondrial outer membrane transport complex Sam37/metaxin N-terminal" evidence="9">
    <location>
        <begin position="21"/>
        <end position="157"/>
    </location>
</feature>
<keyword evidence="8" id="KW-1133">Transmembrane helix</keyword>
<keyword evidence="4" id="KW-0653">Protein transport</keyword>
<dbReference type="Proteomes" id="UP001642405">
    <property type="component" value="Unassembled WGS sequence"/>
</dbReference>
<dbReference type="InterPro" id="IPR019564">
    <property type="entry name" value="Sam37/metaxin_N"/>
</dbReference>
<evidence type="ECO:0000313" key="10">
    <source>
        <dbReference type="EMBL" id="CAK7226957.1"/>
    </source>
</evidence>
<keyword evidence="8" id="KW-0812">Transmembrane</keyword>
<accession>A0ABP0C4N8</accession>
<comment type="subcellular location">
    <subcellularLocation>
        <location evidence="1">Mitochondrion outer membrane</location>
    </subcellularLocation>
</comment>
<dbReference type="Pfam" id="PF10568">
    <property type="entry name" value="Tom37"/>
    <property type="match status" value="1"/>
</dbReference>
<organism evidence="10 11">
    <name type="scientific">Sporothrix curviconia</name>
    <dbReference type="NCBI Taxonomy" id="1260050"/>
    <lineage>
        <taxon>Eukaryota</taxon>
        <taxon>Fungi</taxon>
        <taxon>Dikarya</taxon>
        <taxon>Ascomycota</taxon>
        <taxon>Pezizomycotina</taxon>
        <taxon>Sordariomycetes</taxon>
        <taxon>Sordariomycetidae</taxon>
        <taxon>Ophiostomatales</taxon>
        <taxon>Ophiostomataceae</taxon>
        <taxon>Sporothrix</taxon>
    </lineage>
</organism>
<dbReference type="InterPro" id="IPR050931">
    <property type="entry name" value="Mito_Protein_Transport_Metaxin"/>
</dbReference>
<evidence type="ECO:0000256" key="1">
    <source>
        <dbReference type="ARBA" id="ARBA00004294"/>
    </source>
</evidence>
<name>A0ABP0C4N8_9PEZI</name>
<evidence type="ECO:0000259" key="9">
    <source>
        <dbReference type="Pfam" id="PF10568"/>
    </source>
</evidence>
<evidence type="ECO:0000256" key="8">
    <source>
        <dbReference type="SAM" id="Phobius"/>
    </source>
</evidence>
<feature type="transmembrane region" description="Helical" evidence="8">
    <location>
        <begin position="463"/>
        <end position="482"/>
    </location>
</feature>
<dbReference type="PANTHER" id="PTHR12289">
    <property type="entry name" value="METAXIN RELATED"/>
    <property type="match status" value="1"/>
</dbReference>
<evidence type="ECO:0000256" key="4">
    <source>
        <dbReference type="ARBA" id="ARBA00022927"/>
    </source>
</evidence>
<gene>
    <name evidence="10" type="ORF">SCUCBS95973_006373</name>
</gene>
<comment type="caution">
    <text evidence="10">The sequence shown here is derived from an EMBL/GenBank/DDBJ whole genome shotgun (WGS) entry which is preliminary data.</text>
</comment>
<reference evidence="10 11" key="1">
    <citation type="submission" date="2024-01" db="EMBL/GenBank/DDBJ databases">
        <authorList>
            <person name="Allen C."/>
            <person name="Tagirdzhanova G."/>
        </authorList>
    </citation>
    <scope>NUCLEOTIDE SEQUENCE [LARGE SCALE GENOMIC DNA]</scope>
</reference>
<feature type="region of interest" description="Disordered" evidence="7">
    <location>
        <begin position="205"/>
        <end position="230"/>
    </location>
</feature>
<proteinExistence type="predicted"/>
<evidence type="ECO:0000256" key="3">
    <source>
        <dbReference type="ARBA" id="ARBA00022787"/>
    </source>
</evidence>
<dbReference type="PANTHER" id="PTHR12289:SF41">
    <property type="entry name" value="FAILED AXON CONNECTIONS-RELATED"/>
    <property type="match status" value="1"/>
</dbReference>
<evidence type="ECO:0000313" key="11">
    <source>
        <dbReference type="Proteomes" id="UP001642405"/>
    </source>
</evidence>
<keyword evidence="11" id="KW-1185">Reference proteome</keyword>
<evidence type="ECO:0000256" key="2">
    <source>
        <dbReference type="ARBA" id="ARBA00022448"/>
    </source>
</evidence>
<keyword evidence="6 8" id="KW-0472">Membrane</keyword>
<protein>
    <recommendedName>
        <fullName evidence="9">Mitochondrial outer membrane transport complex Sam37/metaxin N-terminal domain-containing protein</fullName>
    </recommendedName>
</protein>
<evidence type="ECO:0000256" key="6">
    <source>
        <dbReference type="ARBA" id="ARBA00023136"/>
    </source>
</evidence>
<dbReference type="EMBL" id="CAWUHB010000038">
    <property type="protein sequence ID" value="CAK7226957.1"/>
    <property type="molecule type" value="Genomic_DNA"/>
</dbReference>
<feature type="transmembrane region" description="Helical" evidence="8">
    <location>
        <begin position="431"/>
        <end position="451"/>
    </location>
</feature>
<keyword evidence="2" id="KW-0813">Transport</keyword>
<keyword evidence="3" id="KW-1000">Mitochondrion outer membrane</keyword>